<evidence type="ECO:0000313" key="2">
    <source>
        <dbReference type="EMBL" id="KAF7138921.1"/>
    </source>
</evidence>
<organism evidence="2 3">
    <name type="scientific">Rhododendron simsii</name>
    <name type="common">Sims's rhododendron</name>
    <dbReference type="NCBI Taxonomy" id="118357"/>
    <lineage>
        <taxon>Eukaryota</taxon>
        <taxon>Viridiplantae</taxon>
        <taxon>Streptophyta</taxon>
        <taxon>Embryophyta</taxon>
        <taxon>Tracheophyta</taxon>
        <taxon>Spermatophyta</taxon>
        <taxon>Magnoliopsida</taxon>
        <taxon>eudicotyledons</taxon>
        <taxon>Gunneridae</taxon>
        <taxon>Pentapetalae</taxon>
        <taxon>asterids</taxon>
        <taxon>Ericales</taxon>
        <taxon>Ericaceae</taxon>
        <taxon>Ericoideae</taxon>
        <taxon>Rhodoreae</taxon>
        <taxon>Rhododendron</taxon>
    </lineage>
</organism>
<reference evidence="2" key="1">
    <citation type="submission" date="2019-11" db="EMBL/GenBank/DDBJ databases">
        <authorList>
            <person name="Liu Y."/>
            <person name="Hou J."/>
            <person name="Li T.-Q."/>
            <person name="Guan C.-H."/>
            <person name="Wu X."/>
            <person name="Wu H.-Z."/>
            <person name="Ling F."/>
            <person name="Zhang R."/>
            <person name="Shi X.-G."/>
            <person name="Ren J.-P."/>
            <person name="Chen E.-F."/>
            <person name="Sun J.-M."/>
        </authorList>
    </citation>
    <scope>NUCLEOTIDE SEQUENCE</scope>
    <source>
        <strain evidence="2">Adult_tree_wgs_1</strain>
        <tissue evidence="2">Leaves</tissue>
    </source>
</reference>
<name>A0A834LJQ0_RHOSS</name>
<feature type="region of interest" description="Disordered" evidence="1">
    <location>
        <begin position="85"/>
        <end position="104"/>
    </location>
</feature>
<evidence type="ECO:0000313" key="3">
    <source>
        <dbReference type="Proteomes" id="UP000626092"/>
    </source>
</evidence>
<evidence type="ECO:0000256" key="1">
    <source>
        <dbReference type="SAM" id="MobiDB-lite"/>
    </source>
</evidence>
<keyword evidence="3" id="KW-1185">Reference proteome</keyword>
<dbReference type="EMBL" id="WJXA01000007">
    <property type="protein sequence ID" value="KAF7138921.1"/>
    <property type="molecule type" value="Genomic_DNA"/>
</dbReference>
<proteinExistence type="predicted"/>
<accession>A0A834LJQ0</accession>
<gene>
    <name evidence="2" type="ORF">RHSIM_Rhsim07G0139400</name>
</gene>
<sequence length="104" mass="10777">MLTSRSLTEGGGRFDHSPIYAKPNLKGVSVQNPVLPDFTDDMAFTNGMALIDAFDANNEPSLIDWSSTPSLIAGNEPSLVDVGNGPSLINGPSMPSLIAGNGSS</sequence>
<protein>
    <submittedName>
        <fullName evidence="2">Uncharacterized protein</fullName>
    </submittedName>
</protein>
<dbReference type="Proteomes" id="UP000626092">
    <property type="component" value="Unassembled WGS sequence"/>
</dbReference>
<comment type="caution">
    <text evidence="2">The sequence shown here is derived from an EMBL/GenBank/DDBJ whole genome shotgun (WGS) entry which is preliminary data.</text>
</comment>
<dbReference type="AlphaFoldDB" id="A0A834LJQ0"/>